<dbReference type="UniPathway" id="UPA00143"/>
<dbReference type="PROSITE" id="PS50089">
    <property type="entry name" value="ZF_RING_2"/>
    <property type="match status" value="1"/>
</dbReference>
<dbReference type="KEGG" id="aprc:113851443"/>
<dbReference type="OrthoDB" id="10009520at2759"/>
<keyword evidence="12" id="KW-0862">Zinc</keyword>
<dbReference type="SUPFAM" id="SSF57850">
    <property type="entry name" value="RING/U-box"/>
    <property type="match status" value="3"/>
</dbReference>
<evidence type="ECO:0000256" key="9">
    <source>
        <dbReference type="ARBA" id="ARBA00022737"/>
    </source>
</evidence>
<evidence type="ECO:0000256" key="10">
    <source>
        <dbReference type="ARBA" id="ARBA00022771"/>
    </source>
</evidence>
<dbReference type="Proteomes" id="UP000694853">
    <property type="component" value="Unplaced"/>
</dbReference>
<dbReference type="PROSITE" id="PS00518">
    <property type="entry name" value="ZF_RING_1"/>
    <property type="match status" value="1"/>
</dbReference>
<evidence type="ECO:0000256" key="8">
    <source>
        <dbReference type="ARBA" id="ARBA00022723"/>
    </source>
</evidence>
<dbReference type="GeneID" id="113851443"/>
<comment type="function">
    <text evidence="3">Might act as an E3 ubiquitin-protein ligase, or as part of E3 complex, which accepts ubiquitin from specific E2 ubiquitin-conjugating enzymes and then transfers it to substrates.</text>
</comment>
<dbReference type="InterPro" id="IPR044066">
    <property type="entry name" value="TRIAD_supradom"/>
</dbReference>
<keyword evidence="11" id="KW-0833">Ubl conjugation pathway</keyword>
<dbReference type="EC" id="2.3.2.31" evidence="6"/>
<dbReference type="Gene3D" id="1.20.120.1750">
    <property type="match status" value="1"/>
</dbReference>
<dbReference type="InterPro" id="IPR017907">
    <property type="entry name" value="Znf_RING_CS"/>
</dbReference>
<keyword evidence="10 13" id="KW-0863">Zinc-finger</keyword>
<organism evidence="16 17">
    <name type="scientific">Abrus precatorius</name>
    <name type="common">Indian licorice</name>
    <name type="synonym">Glycine abrus</name>
    <dbReference type="NCBI Taxonomy" id="3816"/>
    <lineage>
        <taxon>Eukaryota</taxon>
        <taxon>Viridiplantae</taxon>
        <taxon>Streptophyta</taxon>
        <taxon>Embryophyta</taxon>
        <taxon>Tracheophyta</taxon>
        <taxon>Spermatophyta</taxon>
        <taxon>Magnoliopsida</taxon>
        <taxon>eudicotyledons</taxon>
        <taxon>Gunneridae</taxon>
        <taxon>Pentapetalae</taxon>
        <taxon>rosids</taxon>
        <taxon>fabids</taxon>
        <taxon>Fabales</taxon>
        <taxon>Fabaceae</taxon>
        <taxon>Papilionoideae</taxon>
        <taxon>50 kb inversion clade</taxon>
        <taxon>NPAAA clade</taxon>
        <taxon>indigoferoid/millettioid clade</taxon>
        <taxon>Abreae</taxon>
        <taxon>Abrus</taxon>
    </lineage>
</organism>
<evidence type="ECO:0000259" key="14">
    <source>
        <dbReference type="PROSITE" id="PS50089"/>
    </source>
</evidence>
<dbReference type="SMART" id="SM00647">
    <property type="entry name" value="IBR"/>
    <property type="match status" value="2"/>
</dbReference>
<dbReference type="InterPro" id="IPR002867">
    <property type="entry name" value="IBR_dom"/>
</dbReference>
<dbReference type="GO" id="GO:0008270">
    <property type="term" value="F:zinc ion binding"/>
    <property type="evidence" value="ECO:0007669"/>
    <property type="project" value="UniProtKB-KW"/>
</dbReference>
<proteinExistence type="inferred from homology"/>
<accession>A0A8B8K247</accession>
<comment type="catalytic activity">
    <reaction evidence="1">
        <text>[E2 ubiquitin-conjugating enzyme]-S-ubiquitinyl-L-cysteine + [acceptor protein]-L-lysine = [E2 ubiquitin-conjugating enzyme]-L-cysteine + [acceptor protein]-N(6)-ubiquitinyl-L-lysine.</text>
        <dbReference type="EC" id="2.3.2.31"/>
    </reaction>
</comment>
<dbReference type="CDD" id="cd22584">
    <property type="entry name" value="Rcat_RBR_unk"/>
    <property type="match status" value="1"/>
</dbReference>
<evidence type="ECO:0000313" key="17">
    <source>
        <dbReference type="RefSeq" id="XP_027337726.1"/>
    </source>
</evidence>
<evidence type="ECO:0000256" key="11">
    <source>
        <dbReference type="ARBA" id="ARBA00022786"/>
    </source>
</evidence>
<keyword evidence="8" id="KW-0479">Metal-binding</keyword>
<dbReference type="GO" id="GO:0016567">
    <property type="term" value="P:protein ubiquitination"/>
    <property type="evidence" value="ECO:0007669"/>
    <property type="project" value="UniProtKB-UniPathway"/>
</dbReference>
<dbReference type="Pfam" id="PF01485">
    <property type="entry name" value="IBR"/>
    <property type="match status" value="2"/>
</dbReference>
<dbReference type="CDD" id="cd22582">
    <property type="entry name" value="BRcat_RBR_unk"/>
    <property type="match status" value="1"/>
</dbReference>
<dbReference type="Gene3D" id="3.30.40.10">
    <property type="entry name" value="Zinc/RING finger domain, C3HC4 (zinc finger)"/>
    <property type="match status" value="1"/>
</dbReference>
<dbReference type="PANTHER" id="PTHR11685">
    <property type="entry name" value="RBR FAMILY RING FINGER AND IBR DOMAIN-CONTAINING"/>
    <property type="match status" value="1"/>
</dbReference>
<comment type="cofactor">
    <cofactor evidence="2">
        <name>Zn(2+)</name>
        <dbReference type="ChEBI" id="CHEBI:29105"/>
    </cofactor>
</comment>
<feature type="domain" description="RING-type" evidence="15">
    <location>
        <begin position="84"/>
        <end position="293"/>
    </location>
</feature>
<dbReference type="InterPro" id="IPR001841">
    <property type="entry name" value="Znf_RING"/>
</dbReference>
<keyword evidence="9" id="KW-0677">Repeat</keyword>
<evidence type="ECO:0000256" key="4">
    <source>
        <dbReference type="ARBA" id="ARBA00004906"/>
    </source>
</evidence>
<evidence type="ECO:0000256" key="3">
    <source>
        <dbReference type="ARBA" id="ARBA00003976"/>
    </source>
</evidence>
<evidence type="ECO:0000256" key="7">
    <source>
        <dbReference type="ARBA" id="ARBA00022679"/>
    </source>
</evidence>
<name>A0A8B8K247_ABRPR</name>
<reference evidence="16" key="1">
    <citation type="journal article" date="2019" name="Toxins">
        <title>Detection of Abrin-Like and Prepropulchellin-Like Toxin Genes and Transcripts Using Whole Genome Sequencing and Full-Length Transcript Sequencing of Abrus precatorius.</title>
        <authorList>
            <person name="Hovde B.T."/>
            <person name="Daligault H.E."/>
            <person name="Hanschen E.R."/>
            <person name="Kunde Y.A."/>
            <person name="Johnson M.B."/>
            <person name="Starkenburg S.R."/>
            <person name="Johnson S.L."/>
        </authorList>
    </citation>
    <scope>NUCLEOTIDE SEQUENCE [LARGE SCALE GENOMIC DNA]</scope>
</reference>
<evidence type="ECO:0000259" key="15">
    <source>
        <dbReference type="PROSITE" id="PS51873"/>
    </source>
</evidence>
<gene>
    <name evidence="17" type="primary">LOC113851443</name>
</gene>
<reference evidence="17" key="2">
    <citation type="submission" date="2025-08" db="UniProtKB">
        <authorList>
            <consortium name="RefSeq"/>
        </authorList>
    </citation>
    <scope>IDENTIFICATION</scope>
    <source>
        <tissue evidence="17">Young leaves</tissue>
    </source>
</reference>
<keyword evidence="7" id="KW-0808">Transferase</keyword>
<sequence>MFFKANMQARTEQEQQDPGASRPQLLFTLLEQVNKLINLIKNWFQQQIMAQAQFMGYQNLLKTKSPLDHDHDHVVEAKKIGQPSQFLCGICFDHKPVSDMFKQGKCNHPFCTICISKHVATQIHQNILKVNCPNPNCSMELKPEFLHTILPKEVIVRWETARCEALIVGSEKTYCPFKDCSVLLLDDGGKVVISAECPSCHRLFCAQCRVPWHGGWSCKEYQRLKKSRDEKELDKKFLKLAKGKMWQKCPQCAMFVQRRGGCEHMTCRCGCNFCYNCGGNWKFGHICKKSRST</sequence>
<dbReference type="InterPro" id="IPR031127">
    <property type="entry name" value="E3_UB_ligase_RBR"/>
</dbReference>
<feature type="domain" description="RING-type" evidence="14">
    <location>
        <begin position="88"/>
        <end position="133"/>
    </location>
</feature>
<evidence type="ECO:0000256" key="2">
    <source>
        <dbReference type="ARBA" id="ARBA00001947"/>
    </source>
</evidence>
<evidence type="ECO:0000256" key="1">
    <source>
        <dbReference type="ARBA" id="ARBA00001798"/>
    </source>
</evidence>
<dbReference type="AlphaFoldDB" id="A0A8B8K247"/>
<evidence type="ECO:0000256" key="13">
    <source>
        <dbReference type="PROSITE-ProRule" id="PRU00175"/>
    </source>
</evidence>
<evidence type="ECO:0000256" key="6">
    <source>
        <dbReference type="ARBA" id="ARBA00012251"/>
    </source>
</evidence>
<dbReference type="FunFam" id="3.30.40.10:FF:000230">
    <property type="entry name" value="RBR-type E3 ubiquitin transferase"/>
    <property type="match status" value="1"/>
</dbReference>
<evidence type="ECO:0000256" key="12">
    <source>
        <dbReference type="ARBA" id="ARBA00022833"/>
    </source>
</evidence>
<evidence type="ECO:0000313" key="16">
    <source>
        <dbReference type="Proteomes" id="UP000694853"/>
    </source>
</evidence>
<comment type="similarity">
    <text evidence="5">Belongs to the RBR family. Ariadne subfamily.</text>
</comment>
<protein>
    <recommendedName>
        <fullName evidence="6">RBR-type E3 ubiquitin transferase</fullName>
        <ecNumber evidence="6">2.3.2.31</ecNumber>
    </recommendedName>
</protein>
<dbReference type="GO" id="GO:0061630">
    <property type="term" value="F:ubiquitin protein ligase activity"/>
    <property type="evidence" value="ECO:0007669"/>
    <property type="project" value="UniProtKB-EC"/>
</dbReference>
<keyword evidence="16" id="KW-1185">Reference proteome</keyword>
<evidence type="ECO:0000256" key="5">
    <source>
        <dbReference type="ARBA" id="ARBA00005884"/>
    </source>
</evidence>
<comment type="pathway">
    <text evidence="4">Protein modification; protein ubiquitination.</text>
</comment>
<dbReference type="RefSeq" id="XP_027337726.1">
    <property type="nucleotide sequence ID" value="XM_027481925.1"/>
</dbReference>
<dbReference type="PROSITE" id="PS51873">
    <property type="entry name" value="TRIAD"/>
    <property type="match status" value="1"/>
</dbReference>
<dbReference type="InterPro" id="IPR013083">
    <property type="entry name" value="Znf_RING/FYVE/PHD"/>
</dbReference>